<evidence type="ECO:0000313" key="9">
    <source>
        <dbReference type="EMBL" id="RWR91099.1"/>
    </source>
</evidence>
<keyword evidence="10" id="KW-1185">Reference proteome</keyword>
<dbReference type="PROSITE" id="PS50157">
    <property type="entry name" value="ZINC_FINGER_C2H2_2"/>
    <property type="match status" value="1"/>
</dbReference>
<evidence type="ECO:0000313" key="10">
    <source>
        <dbReference type="Proteomes" id="UP000283530"/>
    </source>
</evidence>
<keyword evidence="3 6" id="KW-0863">Zinc-finger</keyword>
<evidence type="ECO:0000259" key="8">
    <source>
        <dbReference type="PROSITE" id="PS50157"/>
    </source>
</evidence>
<evidence type="ECO:0000256" key="3">
    <source>
        <dbReference type="ARBA" id="ARBA00022771"/>
    </source>
</evidence>
<dbReference type="InterPro" id="IPR013087">
    <property type="entry name" value="Znf_C2H2_type"/>
</dbReference>
<dbReference type="Gene3D" id="3.30.160.60">
    <property type="entry name" value="Classic Zinc Finger"/>
    <property type="match status" value="1"/>
</dbReference>
<feature type="compositionally biased region" description="Low complexity" evidence="7">
    <location>
        <begin position="11"/>
        <end position="27"/>
    </location>
</feature>
<dbReference type="OrthoDB" id="1933825at2759"/>
<comment type="subcellular location">
    <subcellularLocation>
        <location evidence="1">Nucleus</location>
    </subcellularLocation>
</comment>
<dbReference type="PANTHER" id="PTHR47287">
    <property type="entry name" value="C2H2 AND C2HC ZINC FINGERS SUPERFAMILY PROTEIN"/>
    <property type="match status" value="1"/>
</dbReference>
<keyword evidence="5" id="KW-0539">Nucleus</keyword>
<accession>A0A443PK23</accession>
<evidence type="ECO:0000256" key="2">
    <source>
        <dbReference type="ARBA" id="ARBA00022723"/>
    </source>
</evidence>
<reference evidence="9 10" key="1">
    <citation type="journal article" date="2019" name="Nat. Plants">
        <title>Stout camphor tree genome fills gaps in understanding of flowering plant genome evolution.</title>
        <authorList>
            <person name="Chaw S.M."/>
            <person name="Liu Y.C."/>
            <person name="Wu Y.W."/>
            <person name="Wang H.Y."/>
            <person name="Lin C.I."/>
            <person name="Wu C.S."/>
            <person name="Ke H.M."/>
            <person name="Chang L.Y."/>
            <person name="Hsu C.Y."/>
            <person name="Yang H.T."/>
            <person name="Sudianto E."/>
            <person name="Hsu M.H."/>
            <person name="Wu K.P."/>
            <person name="Wang L.N."/>
            <person name="Leebens-Mack J.H."/>
            <person name="Tsai I.J."/>
        </authorList>
    </citation>
    <scope>NUCLEOTIDE SEQUENCE [LARGE SCALE GENOMIC DNA]</scope>
    <source>
        <strain evidence="10">cv. Chaw 1501</strain>
        <tissue evidence="9">Young leaves</tissue>
    </source>
</reference>
<evidence type="ECO:0000256" key="6">
    <source>
        <dbReference type="PROSITE-ProRule" id="PRU00042"/>
    </source>
</evidence>
<evidence type="ECO:0000256" key="7">
    <source>
        <dbReference type="SAM" id="MobiDB-lite"/>
    </source>
</evidence>
<dbReference type="InterPro" id="IPR036236">
    <property type="entry name" value="Znf_C2H2_sf"/>
</dbReference>
<dbReference type="PROSITE" id="PS00028">
    <property type="entry name" value="ZINC_FINGER_C2H2_1"/>
    <property type="match status" value="1"/>
</dbReference>
<proteinExistence type="predicted"/>
<dbReference type="EMBL" id="QPKB01000008">
    <property type="protein sequence ID" value="RWR91099.1"/>
    <property type="molecule type" value="Genomic_DNA"/>
</dbReference>
<dbReference type="Proteomes" id="UP000283530">
    <property type="component" value="Unassembled WGS sequence"/>
</dbReference>
<evidence type="ECO:0000256" key="4">
    <source>
        <dbReference type="ARBA" id="ARBA00022833"/>
    </source>
</evidence>
<keyword evidence="4" id="KW-0862">Zinc</keyword>
<dbReference type="GO" id="GO:0008270">
    <property type="term" value="F:zinc ion binding"/>
    <property type="evidence" value="ECO:0007669"/>
    <property type="project" value="UniProtKB-KW"/>
</dbReference>
<evidence type="ECO:0000256" key="1">
    <source>
        <dbReference type="ARBA" id="ARBA00004123"/>
    </source>
</evidence>
<organism evidence="9 10">
    <name type="scientific">Cinnamomum micranthum f. kanehirae</name>
    <dbReference type="NCBI Taxonomy" id="337451"/>
    <lineage>
        <taxon>Eukaryota</taxon>
        <taxon>Viridiplantae</taxon>
        <taxon>Streptophyta</taxon>
        <taxon>Embryophyta</taxon>
        <taxon>Tracheophyta</taxon>
        <taxon>Spermatophyta</taxon>
        <taxon>Magnoliopsida</taxon>
        <taxon>Magnoliidae</taxon>
        <taxon>Laurales</taxon>
        <taxon>Lauraceae</taxon>
        <taxon>Cinnamomum</taxon>
    </lineage>
</organism>
<dbReference type="SUPFAM" id="SSF57667">
    <property type="entry name" value="beta-beta-alpha zinc fingers"/>
    <property type="match status" value="1"/>
</dbReference>
<protein>
    <submittedName>
        <fullName evidence="9">Zinc finger protein 3-like protein</fullName>
    </submittedName>
</protein>
<keyword evidence="2" id="KW-0479">Metal-binding</keyword>
<dbReference type="PANTHER" id="PTHR47287:SF15">
    <property type="entry name" value="ZINC FINGER PROTEIN 3-LIKE"/>
    <property type="match status" value="1"/>
</dbReference>
<comment type="caution">
    <text evidence="9">The sequence shown here is derived from an EMBL/GenBank/DDBJ whole genome shotgun (WGS) entry which is preliminary data.</text>
</comment>
<gene>
    <name evidence="9" type="ORF">CKAN_02023700</name>
</gene>
<dbReference type="GO" id="GO:0005634">
    <property type="term" value="C:nucleus"/>
    <property type="evidence" value="ECO:0007669"/>
    <property type="project" value="UniProtKB-SubCell"/>
</dbReference>
<name>A0A443PK23_9MAGN</name>
<feature type="compositionally biased region" description="Basic and acidic residues" evidence="7">
    <location>
        <begin position="1"/>
        <end position="10"/>
    </location>
</feature>
<sequence>MEENWQERSFSETSSISASKESPSSQENGEQKDNDRHEARLAEHDLFLDLSLCNKIEDRECAPELNLIDLLNLNPSQQASSSKSQRRKEGVGEGVEPRVFSCNYCQRKFYSSQALGGHQNAHKRERTLAKRGRLDVDSHYPSNLYSSMASLPLHGSLHGSFNRSLGIQVHSMIHKPCLSSISGVPYGHHRWSRPPMDQQPAIGRLSMEDCLTSCRTKIGVCSKGGAARFDGGCRMLSTSISSEGSISDLCQTGIHMKSHQGEQQKLDLSLKL</sequence>
<dbReference type="AlphaFoldDB" id="A0A443PK23"/>
<feature type="region of interest" description="Disordered" evidence="7">
    <location>
        <begin position="1"/>
        <end position="36"/>
    </location>
</feature>
<dbReference type="GO" id="GO:0009788">
    <property type="term" value="P:negative regulation of abscisic acid-activated signaling pathway"/>
    <property type="evidence" value="ECO:0007669"/>
    <property type="project" value="InterPro"/>
</dbReference>
<dbReference type="InterPro" id="IPR044246">
    <property type="entry name" value="ZFP3-like"/>
</dbReference>
<evidence type="ECO:0000256" key="5">
    <source>
        <dbReference type="ARBA" id="ARBA00023242"/>
    </source>
</evidence>
<feature type="domain" description="C2H2-type" evidence="8">
    <location>
        <begin position="100"/>
        <end position="127"/>
    </location>
</feature>